<evidence type="ECO:0000313" key="3">
    <source>
        <dbReference type="Proteomes" id="UP000093080"/>
    </source>
</evidence>
<proteinExistence type="predicted"/>
<protein>
    <recommendedName>
        <fullName evidence="4">Additional component NikL of nickel ECF transporter</fullName>
    </recommendedName>
</protein>
<dbReference type="AlphaFoldDB" id="A0A1B9F6E4"/>
<keyword evidence="1" id="KW-1133">Transmembrane helix</keyword>
<evidence type="ECO:0000256" key="1">
    <source>
        <dbReference type="SAM" id="Phobius"/>
    </source>
</evidence>
<dbReference type="EMBL" id="MAGO01000005">
    <property type="protein sequence ID" value="OCC15341.1"/>
    <property type="molecule type" value="Genomic_DNA"/>
</dbReference>
<organism evidence="2 3">
    <name type="scientific">Dissulfuribacter thermophilus</name>
    <dbReference type="NCBI Taxonomy" id="1156395"/>
    <lineage>
        <taxon>Bacteria</taxon>
        <taxon>Pseudomonadati</taxon>
        <taxon>Thermodesulfobacteriota</taxon>
        <taxon>Dissulfuribacteria</taxon>
        <taxon>Dissulfuribacterales</taxon>
        <taxon>Dissulfuribacteraceae</taxon>
        <taxon>Dissulfuribacter</taxon>
    </lineage>
</organism>
<keyword evidence="1" id="KW-0472">Membrane</keyword>
<evidence type="ECO:0000313" key="2">
    <source>
        <dbReference type="EMBL" id="OCC15341.1"/>
    </source>
</evidence>
<dbReference type="OrthoDB" id="9815598at2"/>
<accession>A0A1B9F6E4</accession>
<gene>
    <name evidence="2" type="ORF">DBT_1088</name>
</gene>
<sequence length="167" mass="19041">MDPKLWNMVLSKGEPEKYCFLITILLFWPSIMYAHGVMGETGKGGIVLQARYDTGEPMSYCKVRITAPNSKLAFQVGNTDRNGRFCFFPDTQGEWNVVVSDEMGHRLEMVIPVKEEMKSGAGQRLEGPVERLISRYERAITGLSLIFGVTGIILWWRTKRSKIYLNE</sequence>
<keyword evidence="1" id="KW-0812">Transmembrane</keyword>
<evidence type="ECO:0008006" key="4">
    <source>
        <dbReference type="Google" id="ProtNLM"/>
    </source>
</evidence>
<comment type="caution">
    <text evidence="2">The sequence shown here is derived from an EMBL/GenBank/DDBJ whole genome shotgun (WGS) entry which is preliminary data.</text>
</comment>
<dbReference type="Proteomes" id="UP000093080">
    <property type="component" value="Unassembled WGS sequence"/>
</dbReference>
<reference evidence="2" key="1">
    <citation type="submission" date="2016-06" db="EMBL/GenBank/DDBJ databases">
        <title>Respiratory ammonification of nitrate coupled to the oxidation of elemental sulfur in deep-sea autotrophic thermophilic bacteria.</title>
        <authorList>
            <person name="Slobodkina G.B."/>
            <person name="Mardanov A.V."/>
            <person name="Ravin N.V."/>
            <person name="Frolova A.A."/>
            <person name="Viryasiv M.B."/>
            <person name="Chernyh N.A."/>
            <person name="Bonch-Osmolovskaya E.A."/>
            <person name="Slobodkin A.I."/>
        </authorList>
    </citation>
    <scope>NUCLEOTIDE SEQUENCE [LARGE SCALE GENOMIC DNA]</scope>
    <source>
        <strain evidence="2">S69</strain>
    </source>
</reference>
<feature type="transmembrane region" description="Helical" evidence="1">
    <location>
        <begin position="139"/>
        <end position="156"/>
    </location>
</feature>
<name>A0A1B9F6E4_9BACT</name>
<dbReference type="RefSeq" id="WP_067617273.1">
    <property type="nucleotide sequence ID" value="NZ_MAGO01000005.1"/>
</dbReference>
<dbReference type="STRING" id="1156395.DBT_1088"/>
<keyword evidence="3" id="KW-1185">Reference proteome</keyword>